<sequence>MVATVASTTVDTAPLADDIHAALALLSDARETLDYCELVLLDAGRRAEMTWETLGTALGHTTSTARSTTSTRARRLLARWPGYRSQLPRGLRQ</sequence>
<dbReference type="AlphaFoldDB" id="A0A0S4QYU3"/>
<dbReference type="EMBL" id="FAOZ01000047">
    <property type="protein sequence ID" value="CUU60800.1"/>
    <property type="molecule type" value="Genomic_DNA"/>
</dbReference>
<evidence type="ECO:0008006" key="3">
    <source>
        <dbReference type="Google" id="ProtNLM"/>
    </source>
</evidence>
<gene>
    <name evidence="1" type="ORF">Ga0074812_14746</name>
</gene>
<organism evidence="1 2">
    <name type="scientific">Parafrankia irregularis</name>
    <dbReference type="NCBI Taxonomy" id="795642"/>
    <lineage>
        <taxon>Bacteria</taxon>
        <taxon>Bacillati</taxon>
        <taxon>Actinomycetota</taxon>
        <taxon>Actinomycetes</taxon>
        <taxon>Frankiales</taxon>
        <taxon>Frankiaceae</taxon>
        <taxon>Parafrankia</taxon>
    </lineage>
</organism>
<accession>A0A0S4QYU3</accession>
<dbReference type="Proteomes" id="UP000198802">
    <property type="component" value="Unassembled WGS sequence"/>
</dbReference>
<name>A0A0S4QYU3_9ACTN</name>
<proteinExistence type="predicted"/>
<keyword evidence="2" id="KW-1185">Reference proteome</keyword>
<reference evidence="2" key="1">
    <citation type="submission" date="2015-11" db="EMBL/GenBank/DDBJ databases">
        <authorList>
            <person name="Varghese N."/>
        </authorList>
    </citation>
    <scope>NUCLEOTIDE SEQUENCE [LARGE SCALE GENOMIC DNA]</scope>
    <source>
        <strain evidence="2">DSM 45899</strain>
    </source>
</reference>
<evidence type="ECO:0000313" key="2">
    <source>
        <dbReference type="Proteomes" id="UP000198802"/>
    </source>
</evidence>
<protein>
    <recommendedName>
        <fullName evidence="3">Sigma-70, region 4</fullName>
    </recommendedName>
</protein>
<evidence type="ECO:0000313" key="1">
    <source>
        <dbReference type="EMBL" id="CUU60800.1"/>
    </source>
</evidence>
<dbReference type="RefSeq" id="WP_091286279.1">
    <property type="nucleotide sequence ID" value="NZ_FAOZ01000047.1"/>
</dbReference>